<evidence type="ECO:0000313" key="2">
    <source>
        <dbReference type="EMBL" id="KAK2109022.1"/>
    </source>
</evidence>
<comment type="caution">
    <text evidence="2">The sequence shown here is derived from an EMBL/GenBank/DDBJ whole genome shotgun (WGS) entry which is preliminary data.</text>
</comment>
<feature type="compositionally biased region" description="Basic and acidic residues" evidence="1">
    <location>
        <begin position="120"/>
        <end position="133"/>
    </location>
</feature>
<gene>
    <name evidence="2" type="ORF">P7K49_014187</name>
</gene>
<sequence length="133" mass="14460">MNVFFPDLATVNVEGILQTLTQNPLLFEPLLDHAAESLCLQCFQSNAPCLSHSSITLEESGWGPGAAQRRGLCLMCHPTPAPMDELAEYSAVGTNQWEAGKIKRVGDKQTAQCPSGKGSHSTECHREFGEEED</sequence>
<accession>A0ABQ9VI44</accession>
<keyword evidence="3" id="KW-1185">Reference proteome</keyword>
<protein>
    <submittedName>
        <fullName evidence="2">Uncharacterized protein</fullName>
    </submittedName>
</protein>
<evidence type="ECO:0000313" key="3">
    <source>
        <dbReference type="Proteomes" id="UP001266305"/>
    </source>
</evidence>
<organism evidence="2 3">
    <name type="scientific">Saguinus oedipus</name>
    <name type="common">Cotton-top tamarin</name>
    <name type="synonym">Oedipomidas oedipus</name>
    <dbReference type="NCBI Taxonomy" id="9490"/>
    <lineage>
        <taxon>Eukaryota</taxon>
        <taxon>Metazoa</taxon>
        <taxon>Chordata</taxon>
        <taxon>Craniata</taxon>
        <taxon>Vertebrata</taxon>
        <taxon>Euteleostomi</taxon>
        <taxon>Mammalia</taxon>
        <taxon>Eutheria</taxon>
        <taxon>Euarchontoglires</taxon>
        <taxon>Primates</taxon>
        <taxon>Haplorrhini</taxon>
        <taxon>Platyrrhini</taxon>
        <taxon>Cebidae</taxon>
        <taxon>Callitrichinae</taxon>
        <taxon>Saguinus</taxon>
    </lineage>
</organism>
<feature type="region of interest" description="Disordered" evidence="1">
    <location>
        <begin position="106"/>
        <end position="133"/>
    </location>
</feature>
<evidence type="ECO:0000256" key="1">
    <source>
        <dbReference type="SAM" id="MobiDB-lite"/>
    </source>
</evidence>
<dbReference type="Proteomes" id="UP001266305">
    <property type="component" value="Unassembled WGS sequence"/>
</dbReference>
<name>A0ABQ9VI44_SAGOE</name>
<feature type="compositionally biased region" description="Polar residues" evidence="1">
    <location>
        <begin position="109"/>
        <end position="119"/>
    </location>
</feature>
<proteinExistence type="predicted"/>
<reference evidence="2 3" key="1">
    <citation type="submission" date="2023-05" db="EMBL/GenBank/DDBJ databases">
        <title>B98-5 Cell Line De Novo Hybrid Assembly: An Optical Mapping Approach.</title>
        <authorList>
            <person name="Kananen K."/>
            <person name="Auerbach J.A."/>
            <person name="Kautto E."/>
            <person name="Blachly J.S."/>
        </authorList>
    </citation>
    <scope>NUCLEOTIDE SEQUENCE [LARGE SCALE GENOMIC DNA]</scope>
    <source>
        <strain evidence="2">B95-8</strain>
        <tissue evidence="2">Cell line</tissue>
    </source>
</reference>
<dbReference type="EMBL" id="JASSZA010000006">
    <property type="protein sequence ID" value="KAK2109022.1"/>
    <property type="molecule type" value="Genomic_DNA"/>
</dbReference>